<accession>S8ERI0</accession>
<evidence type="ECO:0000313" key="5">
    <source>
        <dbReference type="EMBL" id="EPT05594.1"/>
    </source>
</evidence>
<dbReference type="InterPro" id="IPR042099">
    <property type="entry name" value="ANL_N_sf"/>
</dbReference>
<dbReference type="InterPro" id="IPR051414">
    <property type="entry name" value="Adenylate-forming_Reductase"/>
</dbReference>
<dbReference type="InterPro" id="IPR036291">
    <property type="entry name" value="NAD(P)-bd_dom_sf"/>
</dbReference>
<keyword evidence="1" id="KW-0596">Phosphopantetheine</keyword>
<organism evidence="5 6">
    <name type="scientific">Fomitopsis schrenkii</name>
    <name type="common">Brown rot fungus</name>
    <dbReference type="NCBI Taxonomy" id="2126942"/>
    <lineage>
        <taxon>Eukaryota</taxon>
        <taxon>Fungi</taxon>
        <taxon>Dikarya</taxon>
        <taxon>Basidiomycota</taxon>
        <taxon>Agaricomycotina</taxon>
        <taxon>Agaricomycetes</taxon>
        <taxon>Polyporales</taxon>
        <taxon>Fomitopsis</taxon>
    </lineage>
</organism>
<dbReference type="OrthoDB" id="429813at2759"/>
<keyword evidence="2" id="KW-0597">Phosphoprotein</keyword>
<evidence type="ECO:0000259" key="4">
    <source>
        <dbReference type="Pfam" id="PF07993"/>
    </source>
</evidence>
<keyword evidence="6" id="KW-1185">Reference proteome</keyword>
<dbReference type="Proteomes" id="UP000015241">
    <property type="component" value="Unassembled WGS sequence"/>
</dbReference>
<sequence>MSTSTNALPAIPRTQGLVSTTFRVPPLDGSLAFPQLLDFHGQHSANHPFFVYAEEDGTMKSITWGRSIQAILRSALLVRERLGWKPNVGAKEVPVVAILSASDAIPYATTVMGIMRAGYVPFPISTRNSPAAVAHLLEKTDVKHLIVGLDPAMQSLAADALETLKSQHPSAAIPTTSPMYVFGDLYGEEFGPVDVEVVPYEQPDLHGPVLLLHSSGSTAFPKPILSTHRSLLQTARAPHYGECDLTGMVMSLHGMPMFHAMGILMTLNAASCGSVLALPAPKTPPLAATPDTIMRDAMTTDADIILGVPAVVEAWSHNSEYVQWLARRHGVAYAGGPLNKEKGDLLFSHGVKIFNLYGSTECGALSVVMPAGGDPDWDYFRFGSFLKVKLEPHGNNQFEPILLENEFMRPNVTNTKVDGIDAYTTSDLVTPHPTKKGLYKVVGRTDDQIMHSTGEKTNPGPLETIMNQDPHVQACVMFGRGRLQAGILIEPKPEYSFDPSDEVRLAEFRNEVWPTVLKMNAFAPQHSRLFKEMILVARPNKPFSYTAKRTVRRGIVTKDYEDEINALYDSVDESSQSAVSPPTSWSIAPAAEFVRRVVAQVMGRTVPDEGDLFQNGCDRRVRLGNLQATYIRNTLLRAVRETAKIDTRHVPESFVYNNPTIAQLASFVSSIAQGTERPDDGSSSAAARIDAMRAMVAKYTSDFPSRKADPSVKRPKGDVVLVTGTTGSLGCHLLSQLSANEEVERVYALNRPSRDQLPLRERQHSALIDRGLDAGVLESEKVVLLEGELAEPHFGLGEEVYEELRRSVTHIIHNAWRVDFVITLNSFEPQVQGVRALVDFALTSPLPEPPRLVFESSMGALQNAPPEEFILEESSNPEYAVGTGYAESKWVSEQILFTAAEKTPLDPLVARLGQISGGPDGTWNAHEWFPSLVQSAVPLGCFPDDANLVDWIPLDLATAALVDFRKASSPTHLVHLVHPRPVAWHALATAVAAAFNVPLVPYAAWLAKLEQYAAQSLSGASAAASAASVRSLRALRLLPMFRGMGEIAGRGRRALGMADMDVSRAKAASPTLADPELRQLGAGDAQAWLAYWRKVGLFSQAENGAA</sequence>
<evidence type="ECO:0000313" key="6">
    <source>
        <dbReference type="Proteomes" id="UP000015241"/>
    </source>
</evidence>
<dbReference type="PANTHER" id="PTHR43439:SF2">
    <property type="entry name" value="ENZYME, PUTATIVE (JCVI)-RELATED"/>
    <property type="match status" value="1"/>
</dbReference>
<dbReference type="Pfam" id="PF07993">
    <property type="entry name" value="NAD_binding_4"/>
    <property type="match status" value="1"/>
</dbReference>
<gene>
    <name evidence="5" type="ORF">FOMPIDRAFT_1111510</name>
</gene>
<dbReference type="AlphaFoldDB" id="S8ERI0"/>
<dbReference type="Gene3D" id="3.40.50.720">
    <property type="entry name" value="NAD(P)-binding Rossmann-like Domain"/>
    <property type="match status" value="1"/>
</dbReference>
<evidence type="ECO:0000259" key="3">
    <source>
        <dbReference type="Pfam" id="PF00501"/>
    </source>
</evidence>
<evidence type="ECO:0008006" key="7">
    <source>
        <dbReference type="Google" id="ProtNLM"/>
    </source>
</evidence>
<evidence type="ECO:0000256" key="2">
    <source>
        <dbReference type="ARBA" id="ARBA00022553"/>
    </source>
</evidence>
<dbReference type="HOGENOM" id="CLU_002220_1_0_1"/>
<protein>
    <recommendedName>
        <fullName evidence="7">Acetyl-CoA synthetase-like protein</fullName>
    </recommendedName>
</protein>
<dbReference type="SUPFAM" id="SSF51735">
    <property type="entry name" value="NAD(P)-binding Rossmann-fold domains"/>
    <property type="match status" value="1"/>
</dbReference>
<proteinExistence type="predicted"/>
<feature type="domain" description="Thioester reductase (TE)" evidence="4">
    <location>
        <begin position="722"/>
        <end position="959"/>
    </location>
</feature>
<dbReference type="Pfam" id="PF00501">
    <property type="entry name" value="AMP-binding"/>
    <property type="match status" value="1"/>
</dbReference>
<dbReference type="InParanoid" id="S8ERI0"/>
<reference evidence="5 6" key="1">
    <citation type="journal article" date="2012" name="Science">
        <title>The Paleozoic origin of enzymatic lignin decomposition reconstructed from 31 fungal genomes.</title>
        <authorList>
            <person name="Floudas D."/>
            <person name="Binder M."/>
            <person name="Riley R."/>
            <person name="Barry K."/>
            <person name="Blanchette R.A."/>
            <person name="Henrissat B."/>
            <person name="Martinez A.T."/>
            <person name="Otillar R."/>
            <person name="Spatafora J.W."/>
            <person name="Yadav J.S."/>
            <person name="Aerts A."/>
            <person name="Benoit I."/>
            <person name="Boyd A."/>
            <person name="Carlson A."/>
            <person name="Copeland A."/>
            <person name="Coutinho P.M."/>
            <person name="de Vries R.P."/>
            <person name="Ferreira P."/>
            <person name="Findley K."/>
            <person name="Foster B."/>
            <person name="Gaskell J."/>
            <person name="Glotzer D."/>
            <person name="Gorecki P."/>
            <person name="Heitman J."/>
            <person name="Hesse C."/>
            <person name="Hori C."/>
            <person name="Igarashi K."/>
            <person name="Jurgens J.A."/>
            <person name="Kallen N."/>
            <person name="Kersten P."/>
            <person name="Kohler A."/>
            <person name="Kuees U."/>
            <person name="Kumar T.K.A."/>
            <person name="Kuo A."/>
            <person name="LaButti K."/>
            <person name="Larrondo L.F."/>
            <person name="Lindquist E."/>
            <person name="Ling A."/>
            <person name="Lombard V."/>
            <person name="Lucas S."/>
            <person name="Lundell T."/>
            <person name="Martin R."/>
            <person name="McLaughlin D.J."/>
            <person name="Morgenstern I."/>
            <person name="Morin E."/>
            <person name="Murat C."/>
            <person name="Nagy L.G."/>
            <person name="Nolan M."/>
            <person name="Ohm R.A."/>
            <person name="Patyshakuliyeva A."/>
            <person name="Rokas A."/>
            <person name="Ruiz-Duenas F.J."/>
            <person name="Sabat G."/>
            <person name="Salamov A."/>
            <person name="Samejima M."/>
            <person name="Schmutz J."/>
            <person name="Slot J.C."/>
            <person name="St John F."/>
            <person name="Stenlid J."/>
            <person name="Sun H."/>
            <person name="Sun S."/>
            <person name="Syed K."/>
            <person name="Tsang A."/>
            <person name="Wiebenga A."/>
            <person name="Young D."/>
            <person name="Pisabarro A."/>
            <person name="Eastwood D.C."/>
            <person name="Martin F."/>
            <person name="Cullen D."/>
            <person name="Grigoriev I.V."/>
            <person name="Hibbett D.S."/>
        </authorList>
    </citation>
    <scope>NUCLEOTIDE SEQUENCE</scope>
    <source>
        <strain evidence="6">FP-58527</strain>
    </source>
</reference>
<dbReference type="PANTHER" id="PTHR43439">
    <property type="entry name" value="PHENYLACETATE-COENZYME A LIGASE"/>
    <property type="match status" value="1"/>
</dbReference>
<feature type="domain" description="AMP-dependent synthetase/ligase" evidence="3">
    <location>
        <begin position="89"/>
        <end position="376"/>
    </location>
</feature>
<evidence type="ECO:0000256" key="1">
    <source>
        <dbReference type="ARBA" id="ARBA00022450"/>
    </source>
</evidence>
<dbReference type="SUPFAM" id="SSF56801">
    <property type="entry name" value="Acetyl-CoA synthetase-like"/>
    <property type="match status" value="1"/>
</dbReference>
<dbReference type="InterPro" id="IPR000873">
    <property type="entry name" value="AMP-dep_synth/lig_dom"/>
</dbReference>
<dbReference type="STRING" id="743788.S8ERI0"/>
<dbReference type="Gene3D" id="3.40.50.12780">
    <property type="entry name" value="N-terminal domain of ligase-like"/>
    <property type="match status" value="1"/>
</dbReference>
<dbReference type="Pfam" id="PF23562">
    <property type="entry name" value="AMP-binding_C_3"/>
    <property type="match status" value="1"/>
</dbReference>
<dbReference type="eggNOG" id="KOG1178">
    <property type="taxonomic scope" value="Eukaryota"/>
</dbReference>
<name>S8ERI0_FOMSC</name>
<dbReference type="EMBL" id="KE504123">
    <property type="protein sequence ID" value="EPT05594.1"/>
    <property type="molecule type" value="Genomic_DNA"/>
</dbReference>
<dbReference type="InterPro" id="IPR013120">
    <property type="entry name" value="FAR_NAD-bd"/>
</dbReference>